<dbReference type="PROSITE" id="PS51257">
    <property type="entry name" value="PROKAR_LIPOPROTEIN"/>
    <property type="match status" value="1"/>
</dbReference>
<evidence type="ECO:0000256" key="1">
    <source>
        <dbReference type="SAM" id="SignalP"/>
    </source>
</evidence>
<feature type="chain" id="PRO_5017574511" description="YtkA-like protein" evidence="1">
    <location>
        <begin position="21"/>
        <end position="283"/>
    </location>
</feature>
<dbReference type="AlphaFoldDB" id="A0A3D9G0U2"/>
<keyword evidence="1" id="KW-0732">Signal</keyword>
<name>A0A3D9G0U2_9FLAO</name>
<proteinExistence type="predicted"/>
<dbReference type="EMBL" id="QRDQ01000007">
    <property type="protein sequence ID" value="RED26835.1"/>
    <property type="molecule type" value="Genomic_DNA"/>
</dbReference>
<accession>A0A3D9G0U2</accession>
<evidence type="ECO:0008006" key="4">
    <source>
        <dbReference type="Google" id="ProtNLM"/>
    </source>
</evidence>
<evidence type="ECO:0000313" key="2">
    <source>
        <dbReference type="EMBL" id="RED26835.1"/>
    </source>
</evidence>
<dbReference type="Proteomes" id="UP000257004">
    <property type="component" value="Unassembled WGS sequence"/>
</dbReference>
<feature type="signal peptide" evidence="1">
    <location>
        <begin position="1"/>
        <end position="20"/>
    </location>
</feature>
<evidence type="ECO:0000313" key="3">
    <source>
        <dbReference type="Proteomes" id="UP000257004"/>
    </source>
</evidence>
<reference evidence="2 3" key="1">
    <citation type="submission" date="2018-07" db="EMBL/GenBank/DDBJ databases">
        <title>Genomic Encyclopedia of Archaeal and Bacterial Type Strains, Phase II (KMG-II): from individual species to whole genera.</title>
        <authorList>
            <person name="Goeker M."/>
        </authorList>
    </citation>
    <scope>NUCLEOTIDE SEQUENCE [LARGE SCALE GENOMIC DNA]</scope>
    <source>
        <strain evidence="2 3">DSM 25795</strain>
    </source>
</reference>
<dbReference type="RefSeq" id="WP_115886912.1">
    <property type="nucleotide sequence ID" value="NZ_QRDQ01000007.1"/>
</dbReference>
<gene>
    <name evidence="2" type="ORF">BD847_0760</name>
</gene>
<keyword evidence="3" id="KW-1185">Reference proteome</keyword>
<dbReference type="OrthoDB" id="1065544at2"/>
<protein>
    <recommendedName>
        <fullName evidence="4">YtkA-like protein</fullName>
    </recommendedName>
</protein>
<comment type="caution">
    <text evidence="2">The sequence shown here is derived from an EMBL/GenBank/DDBJ whole genome shotgun (WGS) entry which is preliminary data.</text>
</comment>
<organism evidence="2 3">
    <name type="scientific">Flavobacterium cutihirudinis</name>
    <dbReference type="NCBI Taxonomy" id="1265740"/>
    <lineage>
        <taxon>Bacteria</taxon>
        <taxon>Pseudomonadati</taxon>
        <taxon>Bacteroidota</taxon>
        <taxon>Flavobacteriia</taxon>
        <taxon>Flavobacteriales</taxon>
        <taxon>Flavobacteriaceae</taxon>
        <taxon>Flavobacterium</taxon>
    </lineage>
</organism>
<sequence>MKTLKYLAIFVMAITLFSCSSDDNATSEIPLDETIGLQKIQEISNDNHTIELFSNTGALVQGYNHVSLRIKDKKTGTYSTDAKLEWTPLMHMAMMQHSCPKTTITKADGKKTLYEGDIIFQMAQNETEYWELSITYTINNVSYTVADKIAVPATAKRTVSSFTGSDGSKYVIAYIAPSSPKVAINDMKVGVYKMQDMMNFPVVNNFKVKIDPRMPSMANHGSPNNTDLLQSEIGGFYDGKLSLTMTGYWKINLQVLNSANEVLKGEPITTENTASSLYFEIEF</sequence>